<feature type="region of interest" description="Disordered" evidence="1">
    <location>
        <begin position="330"/>
        <end position="393"/>
    </location>
</feature>
<evidence type="ECO:0000313" key="2">
    <source>
        <dbReference type="EMBL" id="KAG7111015.1"/>
    </source>
</evidence>
<feature type="compositionally biased region" description="Low complexity" evidence="1">
    <location>
        <begin position="58"/>
        <end position="69"/>
    </location>
</feature>
<proteinExistence type="predicted"/>
<organism evidence="2 3">
    <name type="scientific">Verticillium longisporum</name>
    <name type="common">Verticillium dahliae var. longisporum</name>
    <dbReference type="NCBI Taxonomy" id="100787"/>
    <lineage>
        <taxon>Eukaryota</taxon>
        <taxon>Fungi</taxon>
        <taxon>Dikarya</taxon>
        <taxon>Ascomycota</taxon>
        <taxon>Pezizomycotina</taxon>
        <taxon>Sordariomycetes</taxon>
        <taxon>Hypocreomycetidae</taxon>
        <taxon>Glomerellales</taxon>
        <taxon>Plectosphaerellaceae</taxon>
        <taxon>Verticillium</taxon>
    </lineage>
</organism>
<dbReference type="AlphaFoldDB" id="A0A8I2Z2P4"/>
<feature type="region of interest" description="Disordered" evidence="1">
    <location>
        <begin position="241"/>
        <end position="273"/>
    </location>
</feature>
<protein>
    <submittedName>
        <fullName evidence="2">Uncharacterized protein</fullName>
    </submittedName>
</protein>
<evidence type="ECO:0000256" key="1">
    <source>
        <dbReference type="SAM" id="MobiDB-lite"/>
    </source>
</evidence>
<feature type="region of interest" description="Disordered" evidence="1">
    <location>
        <begin position="52"/>
        <end position="126"/>
    </location>
</feature>
<accession>A0A8I2Z2P4</accession>
<name>A0A8I2Z2P4_VERLO</name>
<feature type="compositionally biased region" description="Basic residues" evidence="1">
    <location>
        <begin position="342"/>
        <end position="352"/>
    </location>
</feature>
<feature type="compositionally biased region" description="Polar residues" evidence="1">
    <location>
        <begin position="104"/>
        <end position="122"/>
    </location>
</feature>
<gene>
    <name evidence="2" type="ORF">HYQ45_017293</name>
</gene>
<comment type="caution">
    <text evidence="2">The sequence shown here is derived from an EMBL/GenBank/DDBJ whole genome shotgun (WGS) entry which is preliminary data.</text>
</comment>
<sequence length="549" mass="60318">MAKAATTATDDNVEILVHVAAPAMSKDDATYRALANAYLAFHPASRTSLPALTSQHAQQGPTTPEQQPPSSKTHEPFGPSFESAELSFEGAWDNADSPGLAAWPQSQPYQSPYATGAPSHTSPPVDHAEMMDAEDSWIAPPSTVPDSMPWNDLRLPELSSPSRTMEHFLGLLEDCSSFDDSSLDDSVMGTSPIRQGGETVKSCAVGKVPIPGMRPPLLPLPSQREPSSELSNVDSDIVVPASSSLPPVMRRGPSGFVSRAEENRAKENRAEENRADDSIIEETILEETILEENILEEKILEEKILEEKILEEKILEEKILEEKILEDTTVEDTTVEDTPLPRLKRNRPHHSRAGSDPLPSKRARLPSPDRLARSSSDTGPASPSPQTPAYPLTLRNPSDSAFISLLEIEAPAPKTSAASLSPDDLITPNMHLLMRSFGLPRRLDSVTRHRALKPFERGYWLLDCAGWEPGLAQRAWGFLYNYITDGFAGWGSRCVREAGWQWIRFWSFGHVANHVYLLLHVATERAIKSEEISWVDGAGEVVLVTKGHA</sequence>
<dbReference type="Proteomes" id="UP000689129">
    <property type="component" value="Unassembled WGS sequence"/>
</dbReference>
<dbReference type="EMBL" id="JAEMWZ010000563">
    <property type="protein sequence ID" value="KAG7111015.1"/>
    <property type="molecule type" value="Genomic_DNA"/>
</dbReference>
<dbReference type="OrthoDB" id="5395975at2759"/>
<feature type="compositionally biased region" description="Basic and acidic residues" evidence="1">
    <location>
        <begin position="259"/>
        <end position="273"/>
    </location>
</feature>
<evidence type="ECO:0000313" key="3">
    <source>
        <dbReference type="Proteomes" id="UP000689129"/>
    </source>
</evidence>
<reference evidence="2" key="1">
    <citation type="journal article" date="2021" name="Mol. Plant Pathol.">
        <title>A 20-kb lineage-specific genomic region tames virulence in pathogenic amphidiploid Verticillium longisporum.</title>
        <authorList>
            <person name="Harting R."/>
            <person name="Starke J."/>
            <person name="Kusch H."/>
            <person name="Poggeler S."/>
            <person name="Maurus I."/>
            <person name="Schluter R."/>
            <person name="Landesfeind M."/>
            <person name="Bulla I."/>
            <person name="Nowrousian M."/>
            <person name="de Jonge R."/>
            <person name="Stahlhut G."/>
            <person name="Hoff K.J."/>
            <person name="Asshauer K.P."/>
            <person name="Thurmer A."/>
            <person name="Stanke M."/>
            <person name="Daniel R."/>
            <person name="Morgenstern B."/>
            <person name="Thomma B.P.H.J."/>
            <person name="Kronstad J.W."/>
            <person name="Braus-Stromeyer S.A."/>
            <person name="Braus G.H."/>
        </authorList>
    </citation>
    <scope>NUCLEOTIDE SEQUENCE</scope>
    <source>
        <strain evidence="2">Vl32</strain>
    </source>
</reference>